<evidence type="ECO:0000256" key="3">
    <source>
        <dbReference type="ARBA" id="ARBA00022723"/>
    </source>
</evidence>
<protein>
    <submittedName>
        <fullName evidence="11">C-type cytochrome</fullName>
    </submittedName>
    <submittedName>
        <fullName evidence="10">Cytochrome c family protein</fullName>
        <ecNumber evidence="10">1.9.3.1</ecNumber>
    </submittedName>
</protein>
<dbReference type="PRINTS" id="PR00607">
    <property type="entry name" value="CYTCHROMECIE"/>
</dbReference>
<organism evidence="10 12">
    <name type="scientific">Neisseria macacae ATCC 33926</name>
    <dbReference type="NCBI Taxonomy" id="997348"/>
    <lineage>
        <taxon>Bacteria</taxon>
        <taxon>Pseudomonadati</taxon>
        <taxon>Pseudomonadota</taxon>
        <taxon>Betaproteobacteria</taxon>
        <taxon>Neisseriales</taxon>
        <taxon>Neisseriaceae</taxon>
        <taxon>Neisseria</taxon>
    </lineage>
</organism>
<dbReference type="InterPro" id="IPR036909">
    <property type="entry name" value="Cyt_c-like_dom_sf"/>
</dbReference>
<feature type="region of interest" description="Disordered" evidence="7">
    <location>
        <begin position="41"/>
        <end position="99"/>
    </location>
</feature>
<reference evidence="11 13" key="2">
    <citation type="submission" date="2022-03" db="EMBL/GenBank/DDBJ databases">
        <title>Genome sequencing of Neisseria macacae.</title>
        <authorList>
            <person name="Baek M.-G."/>
        </authorList>
    </citation>
    <scope>NUCLEOTIDE SEQUENCE [LARGE SCALE GENOMIC DNA]</scope>
    <source>
        <strain evidence="11 13">ATCC 33926</strain>
    </source>
</reference>
<evidence type="ECO:0000256" key="7">
    <source>
        <dbReference type="SAM" id="MobiDB-lite"/>
    </source>
</evidence>
<keyword evidence="8" id="KW-0732">Signal</keyword>
<keyword evidence="10" id="KW-0560">Oxidoreductase</keyword>
<keyword evidence="4" id="KW-0249">Electron transport</keyword>
<dbReference type="InterPro" id="IPR009056">
    <property type="entry name" value="Cyt_c-like_dom"/>
</dbReference>
<evidence type="ECO:0000256" key="5">
    <source>
        <dbReference type="ARBA" id="ARBA00023004"/>
    </source>
</evidence>
<evidence type="ECO:0000256" key="2">
    <source>
        <dbReference type="ARBA" id="ARBA00022617"/>
    </source>
</evidence>
<evidence type="ECO:0000259" key="9">
    <source>
        <dbReference type="PROSITE" id="PS51007"/>
    </source>
</evidence>
<dbReference type="GO" id="GO:0016491">
    <property type="term" value="F:oxidoreductase activity"/>
    <property type="evidence" value="ECO:0007669"/>
    <property type="project" value="UniProtKB-KW"/>
</dbReference>
<dbReference type="EMBL" id="AFQE01000117">
    <property type="protein sequence ID" value="EGQ75481.1"/>
    <property type="molecule type" value="Genomic_DNA"/>
</dbReference>
<dbReference type="GO" id="GO:0009055">
    <property type="term" value="F:electron transfer activity"/>
    <property type="evidence" value="ECO:0007669"/>
    <property type="project" value="InterPro"/>
</dbReference>
<keyword evidence="1" id="KW-0813">Transport</keyword>
<dbReference type="PANTHER" id="PTHR40942">
    <property type="match status" value="1"/>
</dbReference>
<feature type="compositionally biased region" description="Basic and acidic residues" evidence="7">
    <location>
        <begin position="57"/>
        <end position="99"/>
    </location>
</feature>
<evidence type="ECO:0000256" key="4">
    <source>
        <dbReference type="ARBA" id="ARBA00022982"/>
    </source>
</evidence>
<dbReference type="RefSeq" id="WP_003767473.1">
    <property type="nucleotide sequence ID" value="NZ_CP094241.1"/>
</dbReference>
<dbReference type="PANTHER" id="PTHR40942:SF4">
    <property type="entry name" value="CYTOCHROME C5"/>
    <property type="match status" value="1"/>
</dbReference>
<dbReference type="EMBL" id="CP094241">
    <property type="protein sequence ID" value="UNV85052.1"/>
    <property type="molecule type" value="Genomic_DNA"/>
</dbReference>
<feature type="signal peptide" evidence="8">
    <location>
        <begin position="1"/>
        <end position="21"/>
    </location>
</feature>
<dbReference type="PROSITE" id="PS51257">
    <property type="entry name" value="PROKAR_LIPOPROTEIN"/>
    <property type="match status" value="1"/>
</dbReference>
<dbReference type="GO" id="GO:0005506">
    <property type="term" value="F:iron ion binding"/>
    <property type="evidence" value="ECO:0007669"/>
    <property type="project" value="InterPro"/>
</dbReference>
<dbReference type="InterPro" id="IPR002323">
    <property type="entry name" value="Cyt_CIE"/>
</dbReference>
<proteinExistence type="predicted"/>
<keyword evidence="13" id="KW-1185">Reference proteome</keyword>
<dbReference type="EC" id="1.9.3.1" evidence="10"/>
<dbReference type="PROSITE" id="PS51007">
    <property type="entry name" value="CYTC"/>
    <property type="match status" value="1"/>
</dbReference>
<dbReference type="Gene3D" id="1.10.760.10">
    <property type="entry name" value="Cytochrome c-like domain"/>
    <property type="match status" value="1"/>
</dbReference>
<dbReference type="GO" id="GO:0020037">
    <property type="term" value="F:heme binding"/>
    <property type="evidence" value="ECO:0007669"/>
    <property type="project" value="InterPro"/>
</dbReference>
<keyword evidence="5 6" id="KW-0408">Iron</keyword>
<accession>A0AA36UHH5</accession>
<keyword evidence="3 6" id="KW-0479">Metal-binding</keyword>
<feature type="chain" id="PRO_5041462792" evidence="8">
    <location>
        <begin position="22"/>
        <end position="180"/>
    </location>
</feature>
<gene>
    <name evidence="10" type="ORF">HMPREF9418_2380</name>
    <name evidence="11" type="ORF">MON40_00505</name>
</gene>
<name>A0AA36UHH5_9NEIS</name>
<evidence type="ECO:0000256" key="1">
    <source>
        <dbReference type="ARBA" id="ARBA00022448"/>
    </source>
</evidence>
<feature type="domain" description="Cytochrome c" evidence="9">
    <location>
        <begin position="96"/>
        <end position="176"/>
    </location>
</feature>
<evidence type="ECO:0000313" key="10">
    <source>
        <dbReference type="EMBL" id="EGQ75481.1"/>
    </source>
</evidence>
<dbReference type="SUPFAM" id="SSF46626">
    <property type="entry name" value="Cytochrome c"/>
    <property type="match status" value="1"/>
</dbReference>
<evidence type="ECO:0000313" key="13">
    <source>
        <dbReference type="Proteomes" id="UP000829455"/>
    </source>
</evidence>
<keyword evidence="2 6" id="KW-0349">Heme</keyword>
<dbReference type="Proteomes" id="UP000829455">
    <property type="component" value="Chromosome"/>
</dbReference>
<evidence type="ECO:0000256" key="8">
    <source>
        <dbReference type="SAM" id="SignalP"/>
    </source>
</evidence>
<dbReference type="AlphaFoldDB" id="A0AA36UHH5"/>
<dbReference type="Pfam" id="PF13442">
    <property type="entry name" value="Cytochrome_CBB3"/>
    <property type="match status" value="1"/>
</dbReference>
<dbReference type="Proteomes" id="UP000004982">
    <property type="component" value="Unassembled WGS sequence"/>
</dbReference>
<evidence type="ECO:0000256" key="6">
    <source>
        <dbReference type="PROSITE-ProRule" id="PRU00433"/>
    </source>
</evidence>
<reference evidence="10 12" key="1">
    <citation type="submission" date="2011-05" db="EMBL/GenBank/DDBJ databases">
        <authorList>
            <person name="Muzny D."/>
            <person name="Qin X."/>
            <person name="Deng J."/>
            <person name="Jiang H."/>
            <person name="Liu Y."/>
            <person name="Qu J."/>
            <person name="Song X.-Z."/>
            <person name="Zhang L."/>
            <person name="Thornton R."/>
            <person name="Coyle M."/>
            <person name="Francisco L."/>
            <person name="Jackson L."/>
            <person name="Javaid M."/>
            <person name="Korchina V."/>
            <person name="Kovar C."/>
            <person name="Mata R."/>
            <person name="Mathew T."/>
            <person name="Ngo R."/>
            <person name="Nguyen L."/>
            <person name="Nguyen N."/>
            <person name="Okwuonu G."/>
            <person name="Ongeri F."/>
            <person name="Pham C."/>
            <person name="Simmons D."/>
            <person name="Wilczek-Boney K."/>
            <person name="Hale W."/>
            <person name="Jakkamsetti A."/>
            <person name="Pham P."/>
            <person name="Ruth R."/>
            <person name="San Lucas F."/>
            <person name="Warren J."/>
            <person name="Zhang J."/>
            <person name="Zhao Z."/>
            <person name="Zhou C."/>
            <person name="Zhu D."/>
            <person name="Lee S."/>
            <person name="Bess C."/>
            <person name="Blankenburg K."/>
            <person name="Forbes L."/>
            <person name="Fu Q."/>
            <person name="Gubbala S."/>
            <person name="Hirani K."/>
            <person name="Jayaseelan J.C."/>
            <person name="Lara F."/>
            <person name="Munidasa M."/>
            <person name="Palculict T."/>
            <person name="Patil S."/>
            <person name="Pu L.-L."/>
            <person name="Saada N."/>
            <person name="Tang L."/>
            <person name="Weissenberger G."/>
            <person name="Zhu Y."/>
            <person name="Hemphill L."/>
            <person name="Shang Y."/>
            <person name="Youmans B."/>
            <person name="Ayvaz T."/>
            <person name="Ross M."/>
            <person name="Santibanez J."/>
            <person name="Aqrawi P."/>
            <person name="Gross S."/>
            <person name="Joshi V."/>
            <person name="Fowler G."/>
            <person name="Nazareth L."/>
            <person name="Reid J."/>
            <person name="Worley K."/>
            <person name="Petrosino J."/>
            <person name="Highlander S."/>
            <person name="Gibbs R."/>
        </authorList>
    </citation>
    <scope>NUCLEOTIDE SEQUENCE [LARGE SCALE GENOMIC DNA]</scope>
    <source>
        <strain evidence="10 12">ATCC 33926</strain>
    </source>
</reference>
<feature type="compositionally biased region" description="Low complexity" evidence="7">
    <location>
        <begin position="41"/>
        <end position="56"/>
    </location>
</feature>
<evidence type="ECO:0000313" key="12">
    <source>
        <dbReference type="Proteomes" id="UP000004982"/>
    </source>
</evidence>
<evidence type="ECO:0000313" key="11">
    <source>
        <dbReference type="EMBL" id="UNV85052.1"/>
    </source>
</evidence>
<sequence>MNKLLIAAMMMAALSACSQEAKQETKEAASAVASEVKDAAASATDAAASSAQAAASKVEDTAAKAASEVKEAPASEAKPAEKTEAAPADEKKDASSAKVDGKAVFEANCKMCHGGTIPGAPVVGKNDDWAPRIKQGKETLHKHALEGFNTMPAKGGNTSLSDDEVKAAVDYMANQSGAKF</sequence>